<keyword evidence="2" id="KW-1185">Reference proteome</keyword>
<protein>
    <recommendedName>
        <fullName evidence="3">Transposase</fullName>
    </recommendedName>
</protein>
<organism evidence="1 2">
    <name type="scientific">Methylocaldum szegediense</name>
    <dbReference type="NCBI Taxonomy" id="73780"/>
    <lineage>
        <taxon>Bacteria</taxon>
        <taxon>Pseudomonadati</taxon>
        <taxon>Pseudomonadota</taxon>
        <taxon>Gammaproteobacteria</taxon>
        <taxon>Methylococcales</taxon>
        <taxon>Methylococcaceae</taxon>
        <taxon>Methylocaldum</taxon>
    </lineage>
</organism>
<name>A0ABM9I0Y3_9GAMM</name>
<reference evidence="1 2" key="1">
    <citation type="submission" date="2023-03" db="EMBL/GenBank/DDBJ databases">
        <authorList>
            <person name="Pearce D."/>
        </authorList>
    </citation>
    <scope>NUCLEOTIDE SEQUENCE [LARGE SCALE GENOMIC DNA]</scope>
    <source>
        <strain evidence="1">Msz</strain>
    </source>
</reference>
<evidence type="ECO:0000313" key="1">
    <source>
        <dbReference type="EMBL" id="CAI8817495.1"/>
    </source>
</evidence>
<evidence type="ECO:0000313" key="2">
    <source>
        <dbReference type="Proteomes" id="UP001162030"/>
    </source>
</evidence>
<dbReference type="RefSeq" id="WP_317963902.1">
    <property type="nucleotide sequence ID" value="NZ_OX458333.1"/>
</dbReference>
<gene>
    <name evidence="1" type="ORF">MSZNOR_1893</name>
</gene>
<dbReference type="EMBL" id="OX458333">
    <property type="protein sequence ID" value="CAI8817495.1"/>
    <property type="molecule type" value="Genomic_DNA"/>
</dbReference>
<evidence type="ECO:0008006" key="3">
    <source>
        <dbReference type="Google" id="ProtNLM"/>
    </source>
</evidence>
<accession>A0ABM9I0Y3</accession>
<dbReference type="Proteomes" id="UP001162030">
    <property type="component" value="Chromosome"/>
</dbReference>
<proteinExistence type="predicted"/>
<sequence>MLRDYSHRMPLLEKAAVIRILTLRHYGYAYGYFEARRELRKKLKEMGISC</sequence>